<protein>
    <submittedName>
        <fullName evidence="2">Potential hrpW-specific chaperone</fullName>
    </submittedName>
</protein>
<organism evidence="2">
    <name type="scientific">Pseudomonas viridiflava</name>
    <name type="common">Phytomonas viridiflava</name>
    <dbReference type="NCBI Taxonomy" id="33069"/>
    <lineage>
        <taxon>Bacteria</taxon>
        <taxon>Pseudomonadati</taxon>
        <taxon>Pseudomonadota</taxon>
        <taxon>Gammaproteobacteria</taxon>
        <taxon>Pseudomonadales</taxon>
        <taxon>Pseudomonadaceae</taxon>
        <taxon>Pseudomonas</taxon>
    </lineage>
</organism>
<accession>I6LD42</accession>
<dbReference type="EMBL" id="AY597283">
    <property type="protein sequence ID" value="AAT96349.1"/>
    <property type="molecule type" value="Genomic_DNA"/>
</dbReference>
<dbReference type="AlphaFoldDB" id="I6LD42"/>
<name>I6LD42_PSEVI</name>
<feature type="compositionally biased region" description="Polar residues" evidence="1">
    <location>
        <begin position="22"/>
        <end position="33"/>
    </location>
</feature>
<feature type="compositionally biased region" description="Polar residues" evidence="1">
    <location>
        <begin position="1"/>
        <end position="13"/>
    </location>
</feature>
<feature type="region of interest" description="Disordered" evidence="1">
    <location>
        <begin position="1"/>
        <end position="38"/>
    </location>
</feature>
<sequence>MSRTPTASCQARPTTRRLEMTVTRQPQPLQEAQDTPEERSWAALVRAGGYLSPAQRQAFEKAIALVTDRMRDTLEKPATQVGDRFSLDHYVDSLEPGFKRDAGQGELQGDAALTAFWIVRLMADRLLEAAGGKPNVH</sequence>
<evidence type="ECO:0000313" key="2">
    <source>
        <dbReference type="EMBL" id="AAT96349.1"/>
    </source>
</evidence>
<proteinExistence type="predicted"/>
<evidence type="ECO:0000256" key="1">
    <source>
        <dbReference type="SAM" id="MobiDB-lite"/>
    </source>
</evidence>
<reference evidence="2" key="1">
    <citation type="journal article" date="2006" name="Proc. Natl. Acad. Sci. U.S.A.">
        <title>Presence/absence polymorphism for alternative pathogenicity islands in Pseudomonas viridiflava, a pathogen of Arabidopsis.</title>
        <authorList>
            <person name="Araki H."/>
            <person name="Tian D."/>
            <person name="Goss E.M."/>
            <person name="Jakob K."/>
            <person name="Halldorsdottir S.S."/>
            <person name="Kreitman M."/>
            <person name="Bergelson J."/>
        </authorList>
    </citation>
    <scope>NUCLEOTIDE SEQUENCE</scope>
    <source>
        <strain evidence="2">RMX3.1b</strain>
    </source>
</reference>